<evidence type="ECO:0000313" key="8">
    <source>
        <dbReference type="Proteomes" id="UP000289323"/>
    </source>
</evidence>
<evidence type="ECO:0000256" key="2">
    <source>
        <dbReference type="ARBA" id="ARBA00022692"/>
    </source>
</evidence>
<feature type="transmembrane region" description="Helical" evidence="6">
    <location>
        <begin position="166"/>
        <end position="189"/>
    </location>
</feature>
<evidence type="ECO:0000256" key="5">
    <source>
        <dbReference type="SAM" id="MobiDB-lite"/>
    </source>
</evidence>
<dbReference type="GO" id="GO:0071944">
    <property type="term" value="C:cell periphery"/>
    <property type="evidence" value="ECO:0007669"/>
    <property type="project" value="UniProtKB-ARBA"/>
</dbReference>
<reference evidence="7 8" key="1">
    <citation type="submission" date="2018-04" db="EMBL/GenBank/DDBJ databases">
        <authorList>
            <person name="Huttner S."/>
            <person name="Dainat J."/>
        </authorList>
    </citation>
    <scope>NUCLEOTIDE SEQUENCE [LARGE SCALE GENOMIC DNA]</scope>
</reference>
<feature type="compositionally biased region" description="Low complexity" evidence="5">
    <location>
        <begin position="70"/>
        <end position="121"/>
    </location>
</feature>
<evidence type="ECO:0000313" key="7">
    <source>
        <dbReference type="EMBL" id="SPQ22599.1"/>
    </source>
</evidence>
<feature type="region of interest" description="Disordered" evidence="5">
    <location>
        <begin position="199"/>
        <end position="222"/>
    </location>
</feature>
<dbReference type="GO" id="GO:0016020">
    <property type="term" value="C:membrane"/>
    <property type="evidence" value="ECO:0007669"/>
    <property type="project" value="UniProtKB-SubCell"/>
</dbReference>
<feature type="compositionally biased region" description="Polar residues" evidence="5">
    <location>
        <begin position="122"/>
        <end position="134"/>
    </location>
</feature>
<feature type="compositionally biased region" description="Low complexity" evidence="5">
    <location>
        <begin position="135"/>
        <end position="159"/>
    </location>
</feature>
<gene>
    <name evidence="7" type="ORF">TT172_LOCUS5018</name>
</gene>
<evidence type="ECO:0000256" key="1">
    <source>
        <dbReference type="ARBA" id="ARBA00004167"/>
    </source>
</evidence>
<dbReference type="AlphaFoldDB" id="A0A446BJF2"/>
<evidence type="ECO:0000256" key="3">
    <source>
        <dbReference type="ARBA" id="ARBA00022989"/>
    </source>
</evidence>
<accession>A0A446BJF2</accession>
<organism evidence="7 8">
    <name type="scientific">Thermothielavioides terrestris</name>
    <dbReference type="NCBI Taxonomy" id="2587410"/>
    <lineage>
        <taxon>Eukaryota</taxon>
        <taxon>Fungi</taxon>
        <taxon>Dikarya</taxon>
        <taxon>Ascomycota</taxon>
        <taxon>Pezizomycotina</taxon>
        <taxon>Sordariomycetes</taxon>
        <taxon>Sordariomycetidae</taxon>
        <taxon>Sordariales</taxon>
        <taxon>Chaetomiaceae</taxon>
        <taxon>Thermothielavioides</taxon>
    </lineage>
</organism>
<keyword evidence="2 6" id="KW-0812">Transmembrane</keyword>
<keyword evidence="3 6" id="KW-1133">Transmembrane helix</keyword>
<evidence type="ECO:0000256" key="6">
    <source>
        <dbReference type="SAM" id="Phobius"/>
    </source>
</evidence>
<comment type="subcellular location">
    <subcellularLocation>
        <location evidence="1">Membrane</location>
        <topology evidence="1">Single-pass membrane protein</topology>
    </subcellularLocation>
</comment>
<proteinExistence type="predicted"/>
<protein>
    <submittedName>
        <fullName evidence="7">65421e29-b078-4a55-b082-6b5a70a33d4e</fullName>
    </submittedName>
</protein>
<keyword evidence="4 6" id="KW-0472">Membrane</keyword>
<dbReference type="EMBL" id="OUUZ01000009">
    <property type="protein sequence ID" value="SPQ22599.1"/>
    <property type="molecule type" value="Genomic_DNA"/>
</dbReference>
<dbReference type="InterPro" id="IPR051694">
    <property type="entry name" value="Immunoregulatory_rcpt-like"/>
</dbReference>
<dbReference type="PANTHER" id="PTHR15549">
    <property type="entry name" value="PAIRED IMMUNOGLOBULIN-LIKE TYPE 2 RECEPTOR"/>
    <property type="match status" value="1"/>
</dbReference>
<evidence type="ECO:0000256" key="4">
    <source>
        <dbReference type="ARBA" id="ARBA00023136"/>
    </source>
</evidence>
<feature type="compositionally biased region" description="Gly residues" evidence="5">
    <location>
        <begin position="204"/>
        <end position="218"/>
    </location>
</feature>
<feature type="region of interest" description="Disordered" evidence="5">
    <location>
        <begin position="68"/>
        <end position="159"/>
    </location>
</feature>
<name>A0A446BJF2_9PEZI</name>
<sequence>MSPPDAADICHVDQPSNCDDPSSVPCTNLEDGTAEACCPRLTTCDPTIKASKDAVRCNIQYGDLKRAAQASPVTPLPVVSSPSTATTDSADATTTTLTTTTSSSASTASSTSSTSWPVPASNTTTDANSTMQKTSSSSSSSSASSSLVVPSQSQGPAPAQQLPAGLIAGAAVGATLGLVSLVLLGYLFFRKLAKKRRRLQEQQQGGGGGNGGNDGNGNGYPYHYPPPPPAPLTYHDYHRHPPAGEFQQGHDYPYYAQVTREVGYGYQPGSWKAPVEMMAKSLVETDGPVELASEDVRVRVR</sequence>
<dbReference type="Proteomes" id="UP000289323">
    <property type="component" value="Unassembled WGS sequence"/>
</dbReference>